<reference evidence="4" key="1">
    <citation type="submission" date="2021-03" db="EMBL/GenBank/DDBJ databases">
        <authorList>
            <person name="Tagirdzhanova G."/>
        </authorList>
    </citation>
    <scope>NUCLEOTIDE SEQUENCE</scope>
</reference>
<dbReference type="EMBL" id="CAJPDQ010000038">
    <property type="protein sequence ID" value="CAF9931348.1"/>
    <property type="molecule type" value="Genomic_DNA"/>
</dbReference>
<name>A0A8H3G1A6_9LECA</name>
<dbReference type="SFLD" id="SFLDG01151">
    <property type="entry name" value="Main.2:_Nu-like"/>
    <property type="match status" value="1"/>
</dbReference>
<dbReference type="InterPro" id="IPR004046">
    <property type="entry name" value="GST_C"/>
</dbReference>
<dbReference type="Pfam" id="PF13409">
    <property type="entry name" value="GST_N_2"/>
    <property type="match status" value="1"/>
</dbReference>
<accession>A0A8H3G1A6</accession>
<dbReference type="InterPro" id="IPR036282">
    <property type="entry name" value="Glutathione-S-Trfase_C_sf"/>
</dbReference>
<gene>
    <name evidence="4" type="ORF">GOMPHAMPRED_005894</name>
</gene>
<dbReference type="SFLD" id="SFLDG00358">
    <property type="entry name" value="Main_(cytGST)"/>
    <property type="match status" value="1"/>
</dbReference>
<comment type="similarity">
    <text evidence="1">Belongs to the GST superfamily.</text>
</comment>
<proteinExistence type="inferred from homology"/>
<dbReference type="OrthoDB" id="422574at2759"/>
<evidence type="ECO:0000256" key="1">
    <source>
        <dbReference type="ARBA" id="ARBA00007409"/>
    </source>
</evidence>
<dbReference type="PANTHER" id="PTHR44051">
    <property type="entry name" value="GLUTATHIONE S-TRANSFERASE-RELATED"/>
    <property type="match status" value="1"/>
</dbReference>
<evidence type="ECO:0000259" key="3">
    <source>
        <dbReference type="PROSITE" id="PS50405"/>
    </source>
</evidence>
<dbReference type="SFLD" id="SFLDS00019">
    <property type="entry name" value="Glutathione_Transferase_(cytos"/>
    <property type="match status" value="1"/>
</dbReference>
<sequence>MSHSLYTDETPDAIKNSKKLTLITQSTPNGKKVQIMLEELKDVYGIEWDTYKINIGTNVQKSDWFLRLNPNGRIPVLVDNTSASGDVPFPVMETSAELLYLEKKFDKNDVFGFKDELERSQALQWLFFWHGSGAPYQGQTNHFRHAAKEKIPYAIERFHNETLRVYGVIEIHLSGKYTGSPREYLAGNGKGKYSVADIGTYPWIAMYARTGFSEEEMAEFPHLLKWLERIKARPAVQRGSGEFYDGVSSGEKSGK</sequence>
<dbReference type="PROSITE" id="PS50404">
    <property type="entry name" value="GST_NTER"/>
    <property type="match status" value="1"/>
</dbReference>
<dbReference type="PROSITE" id="PS50405">
    <property type="entry name" value="GST_CTER"/>
    <property type="match status" value="1"/>
</dbReference>
<dbReference type="PANTHER" id="PTHR44051:SF8">
    <property type="entry name" value="GLUTATHIONE S-TRANSFERASE GSTA"/>
    <property type="match status" value="1"/>
</dbReference>
<dbReference type="Pfam" id="PF00043">
    <property type="entry name" value="GST_C"/>
    <property type="match status" value="1"/>
</dbReference>
<dbReference type="InterPro" id="IPR010987">
    <property type="entry name" value="Glutathione-S-Trfase_C-like"/>
</dbReference>
<evidence type="ECO:0000313" key="4">
    <source>
        <dbReference type="EMBL" id="CAF9931348.1"/>
    </source>
</evidence>
<evidence type="ECO:0008006" key="6">
    <source>
        <dbReference type="Google" id="ProtNLM"/>
    </source>
</evidence>
<dbReference type="AlphaFoldDB" id="A0A8H3G1A6"/>
<dbReference type="SUPFAM" id="SSF47616">
    <property type="entry name" value="GST C-terminal domain-like"/>
    <property type="match status" value="1"/>
</dbReference>
<dbReference type="CDD" id="cd03048">
    <property type="entry name" value="GST_N_Ure2p_like"/>
    <property type="match status" value="1"/>
</dbReference>
<comment type="caution">
    <text evidence="4">The sequence shown here is derived from an EMBL/GenBank/DDBJ whole genome shotgun (WGS) entry which is preliminary data.</text>
</comment>
<dbReference type="InterPro" id="IPR040079">
    <property type="entry name" value="Glutathione_S-Trfase"/>
</dbReference>
<organism evidence="4 5">
    <name type="scientific">Gomphillus americanus</name>
    <dbReference type="NCBI Taxonomy" id="1940652"/>
    <lineage>
        <taxon>Eukaryota</taxon>
        <taxon>Fungi</taxon>
        <taxon>Dikarya</taxon>
        <taxon>Ascomycota</taxon>
        <taxon>Pezizomycotina</taxon>
        <taxon>Lecanoromycetes</taxon>
        <taxon>OSLEUM clade</taxon>
        <taxon>Ostropomycetidae</taxon>
        <taxon>Ostropales</taxon>
        <taxon>Graphidaceae</taxon>
        <taxon>Gomphilloideae</taxon>
        <taxon>Gomphillus</taxon>
    </lineage>
</organism>
<dbReference type="SUPFAM" id="SSF52833">
    <property type="entry name" value="Thioredoxin-like"/>
    <property type="match status" value="1"/>
</dbReference>
<feature type="domain" description="GST N-terminal" evidence="2">
    <location>
        <begin position="21"/>
        <end position="109"/>
    </location>
</feature>
<dbReference type="InterPro" id="IPR004045">
    <property type="entry name" value="Glutathione_S-Trfase_N"/>
</dbReference>
<dbReference type="InterPro" id="IPR036249">
    <property type="entry name" value="Thioredoxin-like_sf"/>
</dbReference>
<protein>
    <recommendedName>
        <fullName evidence="6">Glutathione S-transferase</fullName>
    </recommendedName>
</protein>
<evidence type="ECO:0000313" key="5">
    <source>
        <dbReference type="Proteomes" id="UP000664169"/>
    </source>
</evidence>
<keyword evidence="5" id="KW-1185">Reference proteome</keyword>
<dbReference type="Gene3D" id="3.40.30.10">
    <property type="entry name" value="Glutaredoxin"/>
    <property type="match status" value="1"/>
</dbReference>
<dbReference type="Gene3D" id="1.20.1050.10">
    <property type="match status" value="1"/>
</dbReference>
<feature type="domain" description="GST C-terminal" evidence="3">
    <location>
        <begin position="115"/>
        <end position="255"/>
    </location>
</feature>
<evidence type="ECO:0000259" key="2">
    <source>
        <dbReference type="PROSITE" id="PS50404"/>
    </source>
</evidence>
<dbReference type="Proteomes" id="UP000664169">
    <property type="component" value="Unassembled WGS sequence"/>
</dbReference>